<dbReference type="Proteomes" id="UP000191039">
    <property type="component" value="Unassembled WGS sequence"/>
</dbReference>
<feature type="chain" id="PRO_5011899143" description="Secreted protein" evidence="1">
    <location>
        <begin position="32"/>
        <end position="139"/>
    </location>
</feature>
<dbReference type="STRING" id="1801.BRW64_08020"/>
<evidence type="ECO:0000313" key="5">
    <source>
        <dbReference type="Proteomes" id="UP000220340"/>
    </source>
</evidence>
<protein>
    <recommendedName>
        <fullName evidence="6">Secreted protein</fullName>
    </recommendedName>
</protein>
<accession>A0A1Q4HI73</accession>
<comment type="caution">
    <text evidence="3">The sequence shown here is derived from an EMBL/GenBank/DDBJ whole genome shotgun (WGS) entry which is preliminary data.</text>
</comment>
<gene>
    <name evidence="2" type="ORF">BV510_21830</name>
    <name evidence="3" type="ORF">CRI78_20495</name>
</gene>
<dbReference type="AlphaFoldDB" id="A0A1Q4HI73"/>
<name>A0A1Q4HI73_9MYCO</name>
<reference evidence="3 5" key="2">
    <citation type="submission" date="2017-10" db="EMBL/GenBank/DDBJ databases">
        <title>The new phylogeny of genus Mycobacterium.</title>
        <authorList>
            <person name="Tortoli E."/>
            <person name="Trovato A."/>
            <person name="Cirillo D.M."/>
        </authorList>
    </citation>
    <scope>NUCLEOTIDE SEQUENCE [LARGE SCALE GENOMIC DNA]</scope>
    <source>
        <strain evidence="3 5">IP141170001</strain>
    </source>
</reference>
<organism evidence="3 5">
    <name type="scientific">Mycolicibacterium diernhoferi</name>
    <dbReference type="NCBI Taxonomy" id="1801"/>
    <lineage>
        <taxon>Bacteria</taxon>
        <taxon>Bacillati</taxon>
        <taxon>Actinomycetota</taxon>
        <taxon>Actinomycetes</taxon>
        <taxon>Mycobacteriales</taxon>
        <taxon>Mycobacteriaceae</taxon>
        <taxon>Mycolicibacterium</taxon>
    </lineage>
</organism>
<evidence type="ECO:0000313" key="4">
    <source>
        <dbReference type="Proteomes" id="UP000191039"/>
    </source>
</evidence>
<evidence type="ECO:0000313" key="3">
    <source>
        <dbReference type="EMBL" id="PEG52571.1"/>
    </source>
</evidence>
<sequence length="139" mass="13900">MTLITRAVSAGFGMVAAAGLALSVGAGAAYADPPLLNGNFAGGDAENLWTIASTCAPAGCTGTVSSNQGWSSPMTLHDGRWYFFVTKPDGFVCSDGSFAPAVIHMAIDPVTLGGVLSADSNGACPGGITSATPFQLKQV</sequence>
<dbReference type="EMBL" id="PDCR01000029">
    <property type="protein sequence ID" value="PEG52571.1"/>
    <property type="molecule type" value="Genomic_DNA"/>
</dbReference>
<dbReference type="Proteomes" id="UP000220340">
    <property type="component" value="Unassembled WGS sequence"/>
</dbReference>
<reference evidence="2 4" key="1">
    <citation type="submission" date="2016-09" db="EMBL/GenBank/DDBJ databases">
        <title>genome sequences of unsequenced Mycobacteria.</title>
        <authorList>
            <person name="Greninger A.L."/>
            <person name="Jerome K.R."/>
            <person name="Mcnair B."/>
            <person name="Wallis C."/>
            <person name="Fang F."/>
        </authorList>
    </citation>
    <scope>NUCLEOTIDE SEQUENCE [LARGE SCALE GENOMIC DNA]</scope>
    <source>
        <strain evidence="2 4">BM1</strain>
    </source>
</reference>
<keyword evidence="1" id="KW-0732">Signal</keyword>
<proteinExistence type="predicted"/>
<evidence type="ECO:0008006" key="6">
    <source>
        <dbReference type="Google" id="ProtNLM"/>
    </source>
</evidence>
<keyword evidence="5" id="KW-1185">Reference proteome</keyword>
<evidence type="ECO:0000256" key="1">
    <source>
        <dbReference type="SAM" id="SignalP"/>
    </source>
</evidence>
<evidence type="ECO:0000313" key="2">
    <source>
        <dbReference type="EMBL" id="OPE49826.1"/>
    </source>
</evidence>
<dbReference type="OrthoDB" id="4735709at2"/>
<feature type="signal peptide" evidence="1">
    <location>
        <begin position="1"/>
        <end position="31"/>
    </location>
</feature>
<dbReference type="EMBL" id="MIJD01000276">
    <property type="protein sequence ID" value="OPE49826.1"/>
    <property type="molecule type" value="Genomic_DNA"/>
</dbReference>